<evidence type="ECO:0000256" key="3">
    <source>
        <dbReference type="ARBA" id="ARBA00029454"/>
    </source>
</evidence>
<sequence length="1000" mass="110652">MRSPGAPAVNEGDTCLSYGQLKYLAESVAQLLLDQGLEDNEVVGIRYGPGVHFIVCQIGISLANGVCFPVDPSLPETRIEQLFRQARVRYAFSDNGFKGYVETSSQIDIVSEGSNSLKIHQSTATEEPNSVDGRVTHILHTSGTTGKPKLVQITGAAIMHLASSTDVTPLRSNDKTLFLNNPSFDLSLFEVWVSLLAGAEIIVAPKTVTLDGSELQSFISRKGATVGFLSTSHFHLIAFNHPQAFSSLRLLLIAGSALNPAAIKTVLRNNPPQEVWNAYGPTEATTFVTLHLVDHPEAEMTQVAIGKAVGDMQVILLDKDSRRITIEEELGEICISGPGLSIGYLNGTEEDQRRFLNTSPTPGSEGYRLPLFKTGDLGYFRKEASGVLVYAGRNDRQIKQNNYRVEPSEIESTFIQSQMVQDVCVLQVKALDTKSGPLLVACVLSQEDDVNKITDLREYASKHLPAYMVPDQIISLKGFPLNSRGKIDYATLESELRKKFPRNNINTQSDAWSMLEQIWRDVLGIHAAHENDDFFDLGATSLQAAHLTVKIRQTFGKFISLQNVYDNSRFGKTLQFIESAENGKATEKIALIQRLKTDSRLADDILRSNGTTPTAPGTKEAHIFLTGATGFLGSYFLKHLSCTVATKSRVTCLIRSRNNLSSNARLREALEKYGLWDDKIDEHISVVDGDLETHHFGLADEEHDRLARSVSVIYHFGAHVNFCQPYQTHFGANVLGTKNVLDFASIGLPKTIHYASTIDAWGATGLVNGTKSLLEDEALEPHIQGPLHDTGYSQSQWVAESLMHRARDRGFLVSIYRLGTVICDSERGAGNPNDFFARVAMGSAKLGFFPLIKDLRWEYVTVDYACAAIYHISRSSSNIGRSYSIVSPDPKQSVSLERTGKLLHEAGYPVKLVSYQEWVKAVSKDKNLNDSPLLALMPLLREPVLGELTRFETSQKTPIYRTDNTKEALADADDIIYVPLSAELFRRMFRFWINNGYYAA</sequence>
<dbReference type="GeneID" id="26250434"/>
<name>W7DZH8_BIPV3</name>
<dbReference type="CDD" id="cd05235">
    <property type="entry name" value="SDR_e1"/>
    <property type="match status" value="1"/>
</dbReference>
<dbReference type="InterPro" id="IPR036736">
    <property type="entry name" value="ACP-like_sf"/>
</dbReference>
<dbReference type="HOGENOM" id="CLU_000022_2_17_1"/>
<keyword evidence="6" id="KW-1185">Reference proteome</keyword>
<dbReference type="InterPro" id="IPR020845">
    <property type="entry name" value="AMP-binding_CS"/>
</dbReference>
<dbReference type="Gene3D" id="3.40.50.12780">
    <property type="entry name" value="N-terminal domain of ligase-like"/>
    <property type="match status" value="1"/>
</dbReference>
<dbReference type="InterPro" id="IPR000873">
    <property type="entry name" value="AMP-dep_synth/lig_dom"/>
</dbReference>
<dbReference type="PANTHER" id="PTHR44845:SF6">
    <property type="entry name" value="BETA-ALANINE-ACTIVATING ENZYME"/>
    <property type="match status" value="1"/>
</dbReference>
<dbReference type="Pfam" id="PF00550">
    <property type="entry name" value="PP-binding"/>
    <property type="match status" value="1"/>
</dbReference>
<dbReference type="Proteomes" id="UP000054337">
    <property type="component" value="Unassembled WGS sequence"/>
</dbReference>
<dbReference type="InterPro" id="IPR045851">
    <property type="entry name" value="AMP-bd_C_sf"/>
</dbReference>
<dbReference type="Gene3D" id="1.10.1200.10">
    <property type="entry name" value="ACP-like"/>
    <property type="match status" value="1"/>
</dbReference>
<dbReference type="InterPro" id="IPR010080">
    <property type="entry name" value="Thioester_reductase-like_dom"/>
</dbReference>
<evidence type="ECO:0000313" key="6">
    <source>
        <dbReference type="Proteomes" id="UP000054337"/>
    </source>
</evidence>
<dbReference type="InterPro" id="IPR036291">
    <property type="entry name" value="NAD(P)-bd_dom_sf"/>
</dbReference>
<organism evidence="5 6">
    <name type="scientific">Bipolaris victoriae (strain FI3)</name>
    <name type="common">Victoria blight of oats agent</name>
    <name type="synonym">Cochliobolus victoriae</name>
    <dbReference type="NCBI Taxonomy" id="930091"/>
    <lineage>
        <taxon>Eukaryota</taxon>
        <taxon>Fungi</taxon>
        <taxon>Dikarya</taxon>
        <taxon>Ascomycota</taxon>
        <taxon>Pezizomycotina</taxon>
        <taxon>Dothideomycetes</taxon>
        <taxon>Pleosporomycetidae</taxon>
        <taxon>Pleosporales</taxon>
        <taxon>Pleosporineae</taxon>
        <taxon>Pleosporaceae</taxon>
        <taxon>Bipolaris</taxon>
    </lineage>
</organism>
<proteinExistence type="inferred from homology"/>
<dbReference type="SUPFAM" id="SSF47336">
    <property type="entry name" value="ACP-like"/>
    <property type="match status" value="1"/>
</dbReference>
<protein>
    <recommendedName>
        <fullName evidence="4">Carrier domain-containing protein</fullName>
    </recommendedName>
</protein>
<comment type="similarity">
    <text evidence="3">Belongs to the NRP synthetase family.</text>
</comment>
<dbReference type="InterPro" id="IPR013120">
    <property type="entry name" value="FAR_NAD-bd"/>
</dbReference>
<dbReference type="AlphaFoldDB" id="W7DZH8"/>
<dbReference type="EMBL" id="KI968845">
    <property type="protein sequence ID" value="EUN21506.1"/>
    <property type="molecule type" value="Genomic_DNA"/>
</dbReference>
<dbReference type="PANTHER" id="PTHR44845">
    <property type="entry name" value="CARRIER DOMAIN-CONTAINING PROTEIN"/>
    <property type="match status" value="1"/>
</dbReference>
<dbReference type="Pfam" id="PF13193">
    <property type="entry name" value="AMP-binding_C"/>
    <property type="match status" value="1"/>
</dbReference>
<evidence type="ECO:0000259" key="4">
    <source>
        <dbReference type="PROSITE" id="PS50075"/>
    </source>
</evidence>
<evidence type="ECO:0000256" key="2">
    <source>
        <dbReference type="ARBA" id="ARBA00022553"/>
    </source>
</evidence>
<dbReference type="InterPro" id="IPR025110">
    <property type="entry name" value="AMP-bd_C"/>
</dbReference>
<dbReference type="InterPro" id="IPR009081">
    <property type="entry name" value="PP-bd_ACP"/>
</dbReference>
<keyword evidence="1" id="KW-0596">Phosphopantetheine</keyword>
<dbReference type="InterPro" id="IPR042099">
    <property type="entry name" value="ANL_N_sf"/>
</dbReference>
<dbReference type="RefSeq" id="XP_014551080.1">
    <property type="nucleotide sequence ID" value="XM_014695594.1"/>
</dbReference>
<dbReference type="Gene3D" id="3.40.50.720">
    <property type="entry name" value="NAD(P)-binding Rossmann-like Domain"/>
    <property type="match status" value="1"/>
</dbReference>
<evidence type="ECO:0000313" key="5">
    <source>
        <dbReference type="EMBL" id="EUN21506.1"/>
    </source>
</evidence>
<keyword evidence="2" id="KW-0597">Phosphoprotein</keyword>
<gene>
    <name evidence="5" type="ORF">COCVIDRAFT_113852</name>
</gene>
<dbReference type="NCBIfam" id="TIGR01746">
    <property type="entry name" value="Thioester-redct"/>
    <property type="match status" value="1"/>
</dbReference>
<dbReference type="PROSITE" id="PS50075">
    <property type="entry name" value="CARRIER"/>
    <property type="match status" value="1"/>
</dbReference>
<evidence type="ECO:0000256" key="1">
    <source>
        <dbReference type="ARBA" id="ARBA00022450"/>
    </source>
</evidence>
<dbReference type="Pfam" id="PF07993">
    <property type="entry name" value="NAD_binding_4"/>
    <property type="match status" value="1"/>
</dbReference>
<dbReference type="Pfam" id="PF00501">
    <property type="entry name" value="AMP-binding"/>
    <property type="match status" value="1"/>
</dbReference>
<feature type="domain" description="Carrier" evidence="4">
    <location>
        <begin position="506"/>
        <end position="581"/>
    </location>
</feature>
<accession>W7DZH8</accession>
<dbReference type="Gene3D" id="3.30.300.30">
    <property type="match status" value="1"/>
</dbReference>
<dbReference type="PROSITE" id="PS00455">
    <property type="entry name" value="AMP_BINDING"/>
    <property type="match status" value="1"/>
</dbReference>
<reference evidence="5 6" key="1">
    <citation type="journal article" date="2013" name="PLoS Genet.">
        <title>Comparative genome structure, secondary metabolite, and effector coding capacity across Cochliobolus pathogens.</title>
        <authorList>
            <person name="Condon B.J."/>
            <person name="Leng Y."/>
            <person name="Wu D."/>
            <person name="Bushley K.E."/>
            <person name="Ohm R.A."/>
            <person name="Otillar R."/>
            <person name="Martin J."/>
            <person name="Schackwitz W."/>
            <person name="Grimwood J."/>
            <person name="MohdZainudin N."/>
            <person name="Xue C."/>
            <person name="Wang R."/>
            <person name="Manning V.A."/>
            <person name="Dhillon B."/>
            <person name="Tu Z.J."/>
            <person name="Steffenson B.J."/>
            <person name="Salamov A."/>
            <person name="Sun H."/>
            <person name="Lowry S."/>
            <person name="LaButti K."/>
            <person name="Han J."/>
            <person name="Copeland A."/>
            <person name="Lindquist E."/>
            <person name="Barry K."/>
            <person name="Schmutz J."/>
            <person name="Baker S.E."/>
            <person name="Ciuffetti L.M."/>
            <person name="Grigoriev I.V."/>
            <person name="Zhong S."/>
            <person name="Turgeon B.G."/>
        </authorList>
    </citation>
    <scope>NUCLEOTIDE SEQUENCE [LARGE SCALE GENOMIC DNA]</scope>
    <source>
        <strain evidence="5 6">FI3</strain>
    </source>
</reference>
<dbReference type="CDD" id="cd05930">
    <property type="entry name" value="A_NRPS"/>
    <property type="match status" value="1"/>
</dbReference>
<dbReference type="SUPFAM" id="SSF51735">
    <property type="entry name" value="NAD(P)-binding Rossmann-fold domains"/>
    <property type="match status" value="1"/>
</dbReference>
<dbReference type="SUPFAM" id="SSF56801">
    <property type="entry name" value="Acetyl-CoA synthetase-like"/>
    <property type="match status" value="1"/>
</dbReference>